<keyword evidence="1" id="KW-0472">Membrane</keyword>
<keyword evidence="1" id="KW-0812">Transmembrane</keyword>
<name>A0A0F8ZKU8_9ZZZZ</name>
<evidence type="ECO:0000256" key="1">
    <source>
        <dbReference type="SAM" id="Phobius"/>
    </source>
</evidence>
<comment type="caution">
    <text evidence="2">The sequence shown here is derived from an EMBL/GenBank/DDBJ whole genome shotgun (WGS) entry which is preliminary data.</text>
</comment>
<dbReference type="InterPro" id="IPR016410">
    <property type="entry name" value="Phage_imm"/>
</dbReference>
<evidence type="ECO:0008006" key="3">
    <source>
        <dbReference type="Google" id="ProtNLM"/>
    </source>
</evidence>
<feature type="transmembrane region" description="Helical" evidence="1">
    <location>
        <begin position="35"/>
        <end position="55"/>
    </location>
</feature>
<feature type="transmembrane region" description="Helical" evidence="1">
    <location>
        <begin position="6"/>
        <end position="23"/>
    </location>
</feature>
<organism evidence="2">
    <name type="scientific">marine sediment metagenome</name>
    <dbReference type="NCBI Taxonomy" id="412755"/>
    <lineage>
        <taxon>unclassified sequences</taxon>
        <taxon>metagenomes</taxon>
        <taxon>ecological metagenomes</taxon>
    </lineage>
</organism>
<dbReference type="Pfam" id="PF14373">
    <property type="entry name" value="Imm_superinfect"/>
    <property type="match status" value="1"/>
</dbReference>
<gene>
    <name evidence="2" type="ORF">LCGC14_2958120</name>
</gene>
<accession>A0A0F8ZKU8</accession>
<sequence>MPDGVNWWIVGGIILYFVPWAVASSRGKRNAPAIAVLNLFLGWTFVGWVIALVWACTDEAKS</sequence>
<dbReference type="AlphaFoldDB" id="A0A0F8ZKU8"/>
<evidence type="ECO:0000313" key="2">
    <source>
        <dbReference type="EMBL" id="KKK67034.1"/>
    </source>
</evidence>
<keyword evidence="1" id="KW-1133">Transmembrane helix</keyword>
<proteinExistence type="predicted"/>
<reference evidence="2" key="1">
    <citation type="journal article" date="2015" name="Nature">
        <title>Complex archaea that bridge the gap between prokaryotes and eukaryotes.</title>
        <authorList>
            <person name="Spang A."/>
            <person name="Saw J.H."/>
            <person name="Jorgensen S.L."/>
            <person name="Zaremba-Niedzwiedzka K."/>
            <person name="Martijn J."/>
            <person name="Lind A.E."/>
            <person name="van Eijk R."/>
            <person name="Schleper C."/>
            <person name="Guy L."/>
            <person name="Ettema T.J."/>
        </authorList>
    </citation>
    <scope>NUCLEOTIDE SEQUENCE</scope>
</reference>
<dbReference type="EMBL" id="LAZR01059800">
    <property type="protein sequence ID" value="KKK67034.1"/>
    <property type="molecule type" value="Genomic_DNA"/>
</dbReference>
<protein>
    <recommendedName>
        <fullName evidence="3">Superinfection immunity protein</fullName>
    </recommendedName>
</protein>